<dbReference type="InterPro" id="IPR029047">
    <property type="entry name" value="HSP70_peptide-bd_sf"/>
</dbReference>
<dbReference type="InterPro" id="IPR013126">
    <property type="entry name" value="Hsp_70_fam"/>
</dbReference>
<dbReference type="FunFam" id="3.90.640.10:FF:000003">
    <property type="entry name" value="Molecular chaperone DnaK"/>
    <property type="match status" value="1"/>
</dbReference>
<evidence type="ECO:0000256" key="9">
    <source>
        <dbReference type="SAM" id="MobiDB-lite"/>
    </source>
</evidence>
<dbReference type="FunFam" id="2.60.34.10:FF:000014">
    <property type="entry name" value="Chaperone protein DnaK HSP70"/>
    <property type="match status" value="1"/>
</dbReference>
<dbReference type="InterPro" id="IPR012725">
    <property type="entry name" value="Chaperone_DnaK"/>
</dbReference>
<feature type="compositionally biased region" description="Gly residues" evidence="9">
    <location>
        <begin position="583"/>
        <end position="595"/>
    </location>
</feature>
<evidence type="ECO:0000256" key="7">
    <source>
        <dbReference type="HAMAP-Rule" id="MF_00332"/>
    </source>
</evidence>
<dbReference type="PRINTS" id="PR00301">
    <property type="entry name" value="HEATSHOCK70"/>
</dbReference>
<dbReference type="Gene3D" id="2.60.34.10">
    <property type="entry name" value="Substrate Binding Domain Of DNAk, Chain A, domain 1"/>
    <property type="match status" value="1"/>
</dbReference>
<gene>
    <name evidence="7 10" type="primary">dnaK</name>
    <name evidence="10" type="ORF">G5C65_17920</name>
</gene>
<comment type="induction">
    <text evidence="7">By stress conditions e.g. heat shock.</text>
</comment>
<dbReference type="PROSITE" id="PS00329">
    <property type="entry name" value="HSP70_2"/>
    <property type="match status" value="1"/>
</dbReference>
<comment type="function">
    <text evidence="7">Acts as a chaperone.</text>
</comment>
<dbReference type="HAMAP" id="MF_00332">
    <property type="entry name" value="DnaK"/>
    <property type="match status" value="1"/>
</dbReference>
<sequence>MARAVGIDLGTTNSVVSVLEGGEPTVITNAEGARTTPSVVAFAKNGEVLVGEVAKRQAVTNVDRTVRSVKRHMGTDWKINLDGKDFNPQQMSAFILQKLKRDAEAYLGEKVADAVVTVPAYFNDAERQATKEAGEIAGLNVLRIVNEPTAAALAYGLEKEDQTILVFDLGGGTFDVSLLEIGDGVVEVKATNGDNHLGGDDWDQRIVDYLVKQFQSGHGVDLGKDKMALQRLREAAEKAKIELSSSTETNINLPYITASAEGPLHLDEKLTRAQFQQLTQDLLERCKTPFHNVIKDAGIQLSEIDHVVLVGGSTRMPAVAEIVKELTGGKEANKGVNPDEVVAIGASLQAGVLKGEVKDVLLLDVTPLSLGIETKGGIMTKLIERNTTIPTKRSETFTTAEDNQPSVQIQVFQGEREIAAYNKKLGMFELTGLPPAPRNVPQIEVTFDIDANGIMHVAAKDLGTGKEQKMTVTGGSALPKDDIDRMMREAEQYADEDAKRRESAETRNQAEQLVYTTEKFLKDNEEKVPADTKSEVESAVEDLKEKLKGEDTSAIREASEKVAATSQKLGQALYADAQQAAGGAEGAAGAAGAGAAGADAGAAGAQGGADDDVVDAEIVDDDKPKGGAA</sequence>
<keyword evidence="2 7" id="KW-0597">Phosphoprotein</keyword>
<dbReference type="GO" id="GO:0005524">
    <property type="term" value="F:ATP binding"/>
    <property type="evidence" value="ECO:0007669"/>
    <property type="project" value="UniProtKB-UniRule"/>
</dbReference>
<dbReference type="SUPFAM" id="SSF100934">
    <property type="entry name" value="Heat shock protein 70kD (HSP70), C-terminal subdomain"/>
    <property type="match status" value="1"/>
</dbReference>
<dbReference type="AlphaFoldDB" id="A0A6G4X0B8"/>
<feature type="modified residue" description="Phosphothreonine; by autocatalysis" evidence="7">
    <location>
        <position position="173"/>
    </location>
</feature>
<dbReference type="RefSeq" id="WP_165299865.1">
    <property type="nucleotide sequence ID" value="NZ_JAAKZZ010000174.1"/>
</dbReference>
<protein>
    <recommendedName>
        <fullName evidence="7">Chaperone protein DnaK</fullName>
    </recommendedName>
    <alternativeName>
        <fullName evidence="7">HSP70</fullName>
    </alternativeName>
    <alternativeName>
        <fullName evidence="7">Heat shock 70 kDa protein</fullName>
    </alternativeName>
    <alternativeName>
        <fullName evidence="7">Heat shock protein 70</fullName>
    </alternativeName>
</protein>
<dbReference type="FunFam" id="3.30.420.40:FF:000071">
    <property type="entry name" value="Molecular chaperone DnaK"/>
    <property type="match status" value="1"/>
</dbReference>
<dbReference type="SUPFAM" id="SSF100920">
    <property type="entry name" value="Heat shock protein 70kD (HSP70), peptide-binding domain"/>
    <property type="match status" value="1"/>
</dbReference>
<dbReference type="PANTHER" id="PTHR19375">
    <property type="entry name" value="HEAT SHOCK PROTEIN 70KDA"/>
    <property type="match status" value="1"/>
</dbReference>
<keyword evidence="6 7" id="KW-0143">Chaperone</keyword>
<dbReference type="SUPFAM" id="SSF53067">
    <property type="entry name" value="Actin-like ATPase domain"/>
    <property type="match status" value="2"/>
</dbReference>
<keyword evidence="3 7" id="KW-0547">Nucleotide-binding</keyword>
<dbReference type="PROSITE" id="PS01036">
    <property type="entry name" value="HSP70_3"/>
    <property type="match status" value="1"/>
</dbReference>
<evidence type="ECO:0000256" key="8">
    <source>
        <dbReference type="RuleBase" id="RU003322"/>
    </source>
</evidence>
<dbReference type="NCBIfam" id="TIGR02350">
    <property type="entry name" value="prok_dnaK"/>
    <property type="match status" value="1"/>
</dbReference>
<evidence type="ECO:0000256" key="1">
    <source>
        <dbReference type="ARBA" id="ARBA00007381"/>
    </source>
</evidence>
<keyword evidence="4 7" id="KW-0067">ATP-binding</keyword>
<comment type="caution">
    <text evidence="10">The sequence shown here is derived from an EMBL/GenBank/DDBJ whole genome shotgun (WGS) entry which is preliminary data.</text>
</comment>
<dbReference type="GO" id="GO:0140662">
    <property type="term" value="F:ATP-dependent protein folding chaperone"/>
    <property type="evidence" value="ECO:0007669"/>
    <property type="project" value="InterPro"/>
</dbReference>
<dbReference type="InterPro" id="IPR018181">
    <property type="entry name" value="Heat_shock_70_CS"/>
</dbReference>
<keyword evidence="11" id="KW-1185">Reference proteome</keyword>
<evidence type="ECO:0000256" key="3">
    <source>
        <dbReference type="ARBA" id="ARBA00022741"/>
    </source>
</evidence>
<comment type="similarity">
    <text evidence="1 7 8">Belongs to the heat shock protein 70 family.</text>
</comment>
<dbReference type="InterPro" id="IPR029048">
    <property type="entry name" value="HSP70_C_sf"/>
</dbReference>
<dbReference type="GO" id="GO:0051082">
    <property type="term" value="F:unfolded protein binding"/>
    <property type="evidence" value="ECO:0007669"/>
    <property type="project" value="InterPro"/>
</dbReference>
<evidence type="ECO:0000256" key="4">
    <source>
        <dbReference type="ARBA" id="ARBA00022840"/>
    </source>
</evidence>
<feature type="region of interest" description="Disordered" evidence="9">
    <location>
        <begin position="577"/>
        <end position="629"/>
    </location>
</feature>
<dbReference type="CDD" id="cd10234">
    <property type="entry name" value="ASKHA_NBD_HSP70_DnaK-like"/>
    <property type="match status" value="1"/>
</dbReference>
<organism evidence="10 11">
    <name type="scientific">Streptomyces boncukensis</name>
    <dbReference type="NCBI Taxonomy" id="2711219"/>
    <lineage>
        <taxon>Bacteria</taxon>
        <taxon>Bacillati</taxon>
        <taxon>Actinomycetota</taxon>
        <taxon>Actinomycetes</taxon>
        <taxon>Kitasatosporales</taxon>
        <taxon>Streptomycetaceae</taxon>
        <taxon>Streptomyces</taxon>
    </lineage>
</organism>
<evidence type="ECO:0000256" key="5">
    <source>
        <dbReference type="ARBA" id="ARBA00023016"/>
    </source>
</evidence>
<dbReference type="Gene3D" id="3.30.420.40">
    <property type="match status" value="2"/>
</dbReference>
<reference evidence="10 11" key="1">
    <citation type="submission" date="2020-02" db="EMBL/GenBank/DDBJ databases">
        <title>Whole-genome analyses of novel actinobacteria.</title>
        <authorList>
            <person name="Sahin N."/>
            <person name="Tatar D."/>
        </authorList>
    </citation>
    <scope>NUCLEOTIDE SEQUENCE [LARGE SCALE GENOMIC DNA]</scope>
    <source>
        <strain evidence="10 11">SB3404</strain>
    </source>
</reference>
<keyword evidence="5 7" id="KW-0346">Stress response</keyword>
<proteinExistence type="evidence at transcript level"/>
<dbReference type="EMBL" id="JAAKZZ010000174">
    <property type="protein sequence ID" value="NGO70194.1"/>
    <property type="molecule type" value="Genomic_DNA"/>
</dbReference>
<evidence type="ECO:0000313" key="11">
    <source>
        <dbReference type="Proteomes" id="UP000477722"/>
    </source>
</evidence>
<dbReference type="Gene3D" id="3.90.640.10">
    <property type="entry name" value="Actin, Chain A, domain 4"/>
    <property type="match status" value="1"/>
</dbReference>
<dbReference type="Proteomes" id="UP000477722">
    <property type="component" value="Unassembled WGS sequence"/>
</dbReference>
<evidence type="ECO:0000256" key="2">
    <source>
        <dbReference type="ARBA" id="ARBA00022553"/>
    </source>
</evidence>
<name>A0A6G4X0B8_9ACTN</name>
<dbReference type="Gene3D" id="1.20.1270.10">
    <property type="match status" value="1"/>
</dbReference>
<evidence type="ECO:0000313" key="10">
    <source>
        <dbReference type="EMBL" id="NGO70194.1"/>
    </source>
</evidence>
<dbReference type="FunFam" id="1.20.1270.10:FF:000001">
    <property type="entry name" value="Molecular chaperone DnaK"/>
    <property type="match status" value="1"/>
</dbReference>
<evidence type="ECO:0000256" key="6">
    <source>
        <dbReference type="ARBA" id="ARBA00023186"/>
    </source>
</evidence>
<accession>A0A6G4X0B8</accession>
<dbReference type="NCBIfam" id="NF001413">
    <property type="entry name" value="PRK00290.1"/>
    <property type="match status" value="1"/>
</dbReference>
<dbReference type="Pfam" id="PF00012">
    <property type="entry name" value="HSP70"/>
    <property type="match status" value="2"/>
</dbReference>
<feature type="compositionally biased region" description="Acidic residues" evidence="9">
    <location>
        <begin position="609"/>
        <end position="620"/>
    </location>
</feature>
<dbReference type="PROSITE" id="PS00297">
    <property type="entry name" value="HSP70_1"/>
    <property type="match status" value="1"/>
</dbReference>
<dbReference type="InterPro" id="IPR043129">
    <property type="entry name" value="ATPase_NBD"/>
</dbReference>